<dbReference type="EMBL" id="OC916381">
    <property type="protein sequence ID" value="CAD7644082.1"/>
    <property type="molecule type" value="Genomic_DNA"/>
</dbReference>
<dbReference type="SMART" id="SM00325">
    <property type="entry name" value="RhoGEF"/>
    <property type="match status" value="1"/>
</dbReference>
<feature type="domain" description="DH" evidence="1">
    <location>
        <begin position="216"/>
        <end position="409"/>
    </location>
</feature>
<dbReference type="Pfam" id="PF00621">
    <property type="entry name" value="RhoGEF"/>
    <property type="match status" value="1"/>
</dbReference>
<dbReference type="EMBL" id="CAJPVJ010001556">
    <property type="protein sequence ID" value="CAG2164931.1"/>
    <property type="molecule type" value="Genomic_DNA"/>
</dbReference>
<protein>
    <recommendedName>
        <fullName evidence="1">DH domain-containing protein</fullName>
    </recommendedName>
</protein>
<dbReference type="OrthoDB" id="546434at2759"/>
<dbReference type="Gene3D" id="1.20.900.10">
    <property type="entry name" value="Dbl homology (DH) domain"/>
    <property type="match status" value="1"/>
</dbReference>
<accession>A0A7R9LLV0</accession>
<dbReference type="Gene3D" id="1.10.20.10">
    <property type="entry name" value="Histone, subunit A"/>
    <property type="match status" value="1"/>
</dbReference>
<dbReference type="InterPro" id="IPR053086">
    <property type="entry name" value="RhoGEF_domain"/>
</dbReference>
<dbReference type="InterPro" id="IPR000219">
    <property type="entry name" value="DH_dom"/>
</dbReference>
<dbReference type="InterPro" id="IPR009072">
    <property type="entry name" value="Histone-fold"/>
</dbReference>
<keyword evidence="3" id="KW-1185">Reference proteome</keyword>
<dbReference type="InterPro" id="IPR011993">
    <property type="entry name" value="PH-like_dom_sf"/>
</dbReference>
<dbReference type="GO" id="GO:0046982">
    <property type="term" value="F:protein heterodimerization activity"/>
    <property type="evidence" value="ECO:0007669"/>
    <property type="project" value="InterPro"/>
</dbReference>
<dbReference type="PROSITE" id="PS50010">
    <property type="entry name" value="DH_2"/>
    <property type="match status" value="1"/>
</dbReference>
<organism evidence="2">
    <name type="scientific">Oppiella nova</name>
    <dbReference type="NCBI Taxonomy" id="334625"/>
    <lineage>
        <taxon>Eukaryota</taxon>
        <taxon>Metazoa</taxon>
        <taxon>Ecdysozoa</taxon>
        <taxon>Arthropoda</taxon>
        <taxon>Chelicerata</taxon>
        <taxon>Arachnida</taxon>
        <taxon>Acari</taxon>
        <taxon>Acariformes</taxon>
        <taxon>Sarcoptiformes</taxon>
        <taxon>Oribatida</taxon>
        <taxon>Brachypylina</taxon>
        <taxon>Oppioidea</taxon>
        <taxon>Oppiidae</taxon>
        <taxon>Oppiella</taxon>
    </lineage>
</organism>
<evidence type="ECO:0000313" key="2">
    <source>
        <dbReference type="EMBL" id="CAD7644082.1"/>
    </source>
</evidence>
<reference evidence="2" key="1">
    <citation type="submission" date="2020-11" db="EMBL/GenBank/DDBJ databases">
        <authorList>
            <person name="Tran Van P."/>
        </authorList>
    </citation>
    <scope>NUCLEOTIDE SEQUENCE</scope>
</reference>
<dbReference type="PANTHER" id="PTHR45834">
    <property type="entry name" value="RHO GUANINE NUCLEOTIDE EXCHANGE FACTOR 9-RELATED"/>
    <property type="match status" value="1"/>
</dbReference>
<evidence type="ECO:0000313" key="3">
    <source>
        <dbReference type="Proteomes" id="UP000728032"/>
    </source>
</evidence>
<dbReference type="Gene3D" id="2.30.29.30">
    <property type="entry name" value="Pleckstrin-homology domain (PH domain)/Phosphotyrosine-binding domain (PTB)"/>
    <property type="match status" value="1"/>
</dbReference>
<dbReference type="CDD" id="cd22915">
    <property type="entry name" value="HFD_SOS1_rpt2"/>
    <property type="match status" value="1"/>
</dbReference>
<dbReference type="GO" id="GO:0005085">
    <property type="term" value="F:guanyl-nucleotide exchange factor activity"/>
    <property type="evidence" value="ECO:0007669"/>
    <property type="project" value="InterPro"/>
</dbReference>
<evidence type="ECO:0000259" key="1">
    <source>
        <dbReference type="PROSITE" id="PS50010"/>
    </source>
</evidence>
<dbReference type="AlphaFoldDB" id="A0A7R9LLV0"/>
<proteinExistence type="predicted"/>
<dbReference type="CDD" id="cd22914">
    <property type="entry name" value="HFD_SOS1_rpt1"/>
    <property type="match status" value="1"/>
</dbReference>
<dbReference type="InterPro" id="IPR035899">
    <property type="entry name" value="DBL_dom_sf"/>
</dbReference>
<dbReference type="CDD" id="cd00160">
    <property type="entry name" value="RhoGEF"/>
    <property type="match status" value="1"/>
</dbReference>
<name>A0A7R9LLV0_9ACAR</name>
<dbReference type="Proteomes" id="UP000728032">
    <property type="component" value="Unassembled WGS sequence"/>
</dbReference>
<dbReference type="PANTHER" id="PTHR45834:SF3">
    <property type="entry name" value="RHO GUANINE NUCLEOTIDE EXCHANGE FACTOR 3, ISOFORM L"/>
    <property type="match status" value="1"/>
</dbReference>
<dbReference type="SUPFAM" id="SSF48065">
    <property type="entry name" value="DBL homology domain (DH-domain)"/>
    <property type="match status" value="1"/>
</dbReference>
<dbReference type="GO" id="GO:0005829">
    <property type="term" value="C:cytosol"/>
    <property type="evidence" value="ECO:0007669"/>
    <property type="project" value="TreeGrafter"/>
</dbReference>
<dbReference type="SUPFAM" id="SSF47113">
    <property type="entry name" value="Histone-fold"/>
    <property type="match status" value="1"/>
</dbReference>
<sequence length="548" mass="62647">MYALTKDPDFYNFESDDNYKKWKKTFLASLEQIQQKVHSGLTAKQDALLYVEGLILRLLSQLINNQRITVADVEERVKRLFPYPLDRWATNKANETLAILKNIKKHKSLTPDQMPICMPVERLNQLLQKEVFNHKVDIQCTQYIVVILEYIAADIFQLAGHYVKNIRHDVITCQDIKVAMCADKVLMDMFYPDDDVSLNSNVNEDLCEQKRRTSVTYDEVVKDLIHEEKQFIRDLNLIIKVFRDPFRKLLAPKELDKLFFNIDDIYDFSVNFLGSIEDALEVAEDSCPPSIGSCFEELAECAEFDVYERYILDVNQSSTTGGNGRGNDKLQSLLADPSTVMSLSTTGHGMLPAFRYVLPKLLIGPVYHCFSYFKYIELFKDLTTSDEDKESFEQAEGLLAPLKNNLERVCKRNAKPGEGYLRLYGRTNRAQALTKMSELQRSIDGWEGKDIGQFCNEFVMDGPLGKLSGTGTRSGRLTERHVFLFDGLMVLCKPNNKRSSMTVAVTGKLFKDLTTSDEDKESFEQAEGLLAPLKNNLERVCKRNAKPD</sequence>
<gene>
    <name evidence="2" type="ORF">ONB1V03_LOCUS4478</name>
</gene>
<dbReference type="SUPFAM" id="SSF50729">
    <property type="entry name" value="PH domain-like"/>
    <property type="match status" value="1"/>
</dbReference>